<dbReference type="AlphaFoldDB" id="A0A1M4UG95"/>
<keyword evidence="3" id="KW-1185">Reference proteome</keyword>
<evidence type="ECO:0000313" key="2">
    <source>
        <dbReference type="EMBL" id="SHE55812.1"/>
    </source>
</evidence>
<dbReference type="Pfam" id="PF02230">
    <property type="entry name" value="Abhydrolase_2"/>
    <property type="match status" value="1"/>
</dbReference>
<sequence length="200" mass="22539">MYKYRYEKGQTKTPTFILLHGTGGNEEDLLPVAAALNANASVLSIRGNVLEHGNARYFKRLDTGAYDIPDLMTRGQELYAFIEEKAQEYDFSLEEAIYLGFSNGANIAINMMLLDDSLINKAMLYAPMYPMDVEETTDLPNAKVFLSMGENDPIVPKRESERVVSIFKDLGAEVTEFWVEGHELNGDNLLAGKEWLEKIQ</sequence>
<dbReference type="InterPro" id="IPR029058">
    <property type="entry name" value="AB_hydrolase_fold"/>
</dbReference>
<dbReference type="RefSeq" id="WP_073296392.1">
    <property type="nucleotide sequence ID" value="NZ_FQUF01000008.1"/>
</dbReference>
<feature type="domain" description="Phospholipase/carboxylesterase/thioesterase" evidence="1">
    <location>
        <begin position="8"/>
        <end position="198"/>
    </location>
</feature>
<gene>
    <name evidence="2" type="ORF">SAMN02745249_00670</name>
</gene>
<dbReference type="Proteomes" id="UP000184128">
    <property type="component" value="Unassembled WGS sequence"/>
</dbReference>
<dbReference type="Gene3D" id="3.40.50.1820">
    <property type="entry name" value="alpha/beta hydrolase"/>
    <property type="match status" value="1"/>
</dbReference>
<dbReference type="STRING" id="1121025.SAMN02745249_00670"/>
<dbReference type="InterPro" id="IPR003140">
    <property type="entry name" value="PLipase/COase/thioEstase"/>
</dbReference>
<dbReference type="EMBL" id="FQUF01000008">
    <property type="protein sequence ID" value="SHE55812.1"/>
    <property type="molecule type" value="Genomic_DNA"/>
</dbReference>
<name>A0A1M4UG95_9LACT</name>
<accession>A0A1M4UG95</accession>
<evidence type="ECO:0000313" key="3">
    <source>
        <dbReference type="Proteomes" id="UP000184128"/>
    </source>
</evidence>
<organism evidence="2 3">
    <name type="scientific">Atopostipes suicloacalis DSM 15692</name>
    <dbReference type="NCBI Taxonomy" id="1121025"/>
    <lineage>
        <taxon>Bacteria</taxon>
        <taxon>Bacillati</taxon>
        <taxon>Bacillota</taxon>
        <taxon>Bacilli</taxon>
        <taxon>Lactobacillales</taxon>
        <taxon>Carnobacteriaceae</taxon>
        <taxon>Atopostipes</taxon>
    </lineage>
</organism>
<dbReference type="GO" id="GO:0016787">
    <property type="term" value="F:hydrolase activity"/>
    <property type="evidence" value="ECO:0007669"/>
    <property type="project" value="InterPro"/>
</dbReference>
<evidence type="ECO:0000259" key="1">
    <source>
        <dbReference type="Pfam" id="PF02230"/>
    </source>
</evidence>
<protein>
    <submittedName>
        <fullName evidence="2">Phospholipase/carboxylesterase</fullName>
    </submittedName>
</protein>
<proteinExistence type="predicted"/>
<reference evidence="2 3" key="1">
    <citation type="submission" date="2016-11" db="EMBL/GenBank/DDBJ databases">
        <authorList>
            <person name="Jaros S."/>
            <person name="Januszkiewicz K."/>
            <person name="Wedrychowicz H."/>
        </authorList>
    </citation>
    <scope>NUCLEOTIDE SEQUENCE [LARGE SCALE GENOMIC DNA]</scope>
    <source>
        <strain evidence="2 3">DSM 15692</strain>
    </source>
</reference>
<dbReference type="SUPFAM" id="SSF53474">
    <property type="entry name" value="alpha/beta-Hydrolases"/>
    <property type="match status" value="1"/>
</dbReference>
<dbReference type="OrthoDB" id="9796570at2"/>